<dbReference type="Pfam" id="PF09423">
    <property type="entry name" value="PhoD"/>
    <property type="match status" value="2"/>
</dbReference>
<dbReference type="KEGG" id="pbap:Pla133_19150"/>
<reference evidence="3 4" key="1">
    <citation type="submission" date="2019-02" db="EMBL/GenBank/DDBJ databases">
        <title>Deep-cultivation of Planctomycetes and their phenomic and genomic characterization uncovers novel biology.</title>
        <authorList>
            <person name="Wiegand S."/>
            <person name="Jogler M."/>
            <person name="Boedeker C."/>
            <person name="Pinto D."/>
            <person name="Vollmers J."/>
            <person name="Rivas-Marin E."/>
            <person name="Kohn T."/>
            <person name="Peeters S.H."/>
            <person name="Heuer A."/>
            <person name="Rast P."/>
            <person name="Oberbeckmann S."/>
            <person name="Bunk B."/>
            <person name="Jeske O."/>
            <person name="Meyerdierks A."/>
            <person name="Storesund J.E."/>
            <person name="Kallscheuer N."/>
            <person name="Luecker S."/>
            <person name="Lage O.M."/>
            <person name="Pohl T."/>
            <person name="Merkel B.J."/>
            <person name="Hornburger P."/>
            <person name="Mueller R.-W."/>
            <person name="Bruemmer F."/>
            <person name="Labrenz M."/>
            <person name="Spormann A.M."/>
            <person name="Op den Camp H."/>
            <person name="Overmann J."/>
            <person name="Amann R."/>
            <person name="Jetten M.S.M."/>
            <person name="Mascher T."/>
            <person name="Medema M.H."/>
            <person name="Devos D.P."/>
            <person name="Kaster A.-K."/>
            <person name="Ovreas L."/>
            <person name="Rohde M."/>
            <person name="Galperin M.Y."/>
            <person name="Jogler C."/>
        </authorList>
    </citation>
    <scope>NUCLEOTIDE SEQUENCE [LARGE SCALE GENOMIC DNA]</scope>
    <source>
        <strain evidence="3 4">Pla133</strain>
    </source>
</reference>
<dbReference type="AlphaFoldDB" id="A0A518BIM9"/>
<sequence length="698" mass="77289" precursor="true">MLQLLLVTLCALLPQGASIAESVGHEGPRRIAFGSCYRLEGPAEVWSTIAAAEPDLLVLLGDNVYADSDDASELAAAWARLAAIAVFAGLRERVELLATWDDHDYGRDDAGAEFPIKAQSQTALLDFLGVGDDSPRRAREGVYHARVFGPPGERVQVIVLDTRYHRTSLTRNEGPLEEWKWAAPYQAGPDGEGTLLGETQWTWLEQQLREPAELRLIGSSIQFVAHESGGENWGNFPHERRRMNRLLAATGAKGVVFLSGDRHAAELSVLPTQRDGLDAGYALFDVTSSALNQSRTWAPERNGLRLGDQWFGPNFGLVEIDFDAERPHVELSVRDAGDGGVLMRRRLFLDELSAPAIEPDVVDPRALSRIAFGSCNDQRRPTPLWDHVVAANPDLFLFLGDNVYGDTVDMNHLRAQYALLAAQPGYAALRAGTRVLATWDDHDLGQDDGGASYPRKRDSKEIMFAHFDVPADSPRRAREGVYGSWTFGPPERSVQVILLDLRTFKSPWVRRHEGPARGDGHPGGYAPNLDPGATMLGEEQWHWFEEQLRTPARVRLIGTSLQALSEGCHWEGWAMMPLERQRLLHTIRESGAGGVVLLSGDTHWAELSRVDPWDSGVGYPLFELTSSGMNQGWEFTQIENPHRVGSPLWVANWGLVEIDWERPDPLVSLTATAEDGRRLREDVPLSTLAPPLRHGGVR</sequence>
<dbReference type="SUPFAM" id="SSF56300">
    <property type="entry name" value="Metallo-dependent phosphatases"/>
    <property type="match status" value="2"/>
</dbReference>
<keyword evidence="4" id="KW-1185">Reference proteome</keyword>
<dbReference type="PANTHER" id="PTHR33987:SF1">
    <property type="entry name" value="CALCINEURIN-LIKE METALLO-PHOSPHOESTERASE SUPERFAMILY PROTEIN"/>
    <property type="match status" value="1"/>
</dbReference>
<feature type="domain" description="PhoD-like phosphatase metallophosphatase" evidence="2">
    <location>
        <begin position="383"/>
        <end position="636"/>
    </location>
</feature>
<dbReference type="RefSeq" id="WP_145064642.1">
    <property type="nucleotide sequence ID" value="NZ_CP036287.1"/>
</dbReference>
<dbReference type="Proteomes" id="UP000316921">
    <property type="component" value="Chromosome"/>
</dbReference>
<gene>
    <name evidence="3" type="primary">phoD</name>
    <name evidence="3" type="ORF">Pla133_19150</name>
</gene>
<evidence type="ECO:0000313" key="3">
    <source>
        <dbReference type="EMBL" id="QDU66839.1"/>
    </source>
</evidence>
<dbReference type="PANTHER" id="PTHR33987">
    <property type="entry name" value="CALCINEURIN-LIKE METALLO-PHOSPHOESTERASE SUPERFAMILY PROTEIN"/>
    <property type="match status" value="1"/>
</dbReference>
<dbReference type="EC" id="3.1.3.1" evidence="3"/>
<dbReference type="InterPro" id="IPR018946">
    <property type="entry name" value="PhoD-like_MPP"/>
</dbReference>
<protein>
    <submittedName>
        <fullName evidence="3">Alkaline phosphatase D</fullName>
        <ecNumber evidence="3">3.1.3.1</ecNumber>
    </submittedName>
</protein>
<dbReference type="EMBL" id="CP036287">
    <property type="protein sequence ID" value="QDU66839.1"/>
    <property type="molecule type" value="Genomic_DNA"/>
</dbReference>
<feature type="domain" description="PhoD-like phosphatase metallophosphatase" evidence="2">
    <location>
        <begin position="96"/>
        <end position="292"/>
    </location>
</feature>
<organism evidence="3 4">
    <name type="scientific">Engelhardtia mirabilis</name>
    <dbReference type="NCBI Taxonomy" id="2528011"/>
    <lineage>
        <taxon>Bacteria</taxon>
        <taxon>Pseudomonadati</taxon>
        <taxon>Planctomycetota</taxon>
        <taxon>Planctomycetia</taxon>
        <taxon>Planctomycetia incertae sedis</taxon>
        <taxon>Engelhardtia</taxon>
    </lineage>
</organism>
<name>A0A518BIM9_9BACT</name>
<evidence type="ECO:0000259" key="2">
    <source>
        <dbReference type="Pfam" id="PF09423"/>
    </source>
</evidence>
<dbReference type="InterPro" id="IPR029052">
    <property type="entry name" value="Metallo-depent_PP-like"/>
</dbReference>
<feature type="signal peptide" evidence="1">
    <location>
        <begin position="1"/>
        <end position="19"/>
    </location>
</feature>
<proteinExistence type="predicted"/>
<keyword evidence="1" id="KW-0732">Signal</keyword>
<dbReference type="GO" id="GO:0004035">
    <property type="term" value="F:alkaline phosphatase activity"/>
    <property type="evidence" value="ECO:0007669"/>
    <property type="project" value="UniProtKB-EC"/>
</dbReference>
<accession>A0A518BIM9</accession>
<dbReference type="CDD" id="cd07389">
    <property type="entry name" value="MPP_PhoD"/>
    <property type="match status" value="2"/>
</dbReference>
<evidence type="ECO:0000313" key="4">
    <source>
        <dbReference type="Proteomes" id="UP000316921"/>
    </source>
</evidence>
<feature type="chain" id="PRO_5022169327" evidence="1">
    <location>
        <begin position="20"/>
        <end position="698"/>
    </location>
</feature>
<dbReference type="Gene3D" id="3.60.21.70">
    <property type="entry name" value="PhoD-like phosphatase"/>
    <property type="match status" value="2"/>
</dbReference>
<keyword evidence="3" id="KW-0378">Hydrolase</keyword>
<evidence type="ECO:0000256" key="1">
    <source>
        <dbReference type="SAM" id="SignalP"/>
    </source>
</evidence>
<dbReference type="InterPro" id="IPR038607">
    <property type="entry name" value="PhoD-like_sf"/>
</dbReference>